<dbReference type="AlphaFoldDB" id="A0A0M3QEU9"/>
<dbReference type="PATRIC" id="fig|1603606.3.peg.162"/>
<name>A0A0M3QEU9_9BACT</name>
<proteinExistence type="predicted"/>
<protein>
    <recommendedName>
        <fullName evidence="4">DUF4381 domain-containing protein</fullName>
    </recommendedName>
</protein>
<evidence type="ECO:0008006" key="4">
    <source>
        <dbReference type="Google" id="ProtNLM"/>
    </source>
</evidence>
<accession>A0A0M3QEU9</accession>
<dbReference type="STRING" id="1603606.DSOUD_0143"/>
<dbReference type="Proteomes" id="UP000057158">
    <property type="component" value="Chromosome"/>
</dbReference>
<organism evidence="2 3">
    <name type="scientific">Desulfuromonas soudanensis</name>
    <dbReference type="NCBI Taxonomy" id="1603606"/>
    <lineage>
        <taxon>Bacteria</taxon>
        <taxon>Pseudomonadati</taxon>
        <taxon>Thermodesulfobacteriota</taxon>
        <taxon>Desulfuromonadia</taxon>
        <taxon>Desulfuromonadales</taxon>
        <taxon>Desulfuromonadaceae</taxon>
        <taxon>Desulfuromonas</taxon>
    </lineage>
</organism>
<sequence>MPSPAAISAEALPLRDIHLPAAIGWWPPAPGWWLLLGLGVLLLAGVWLLRRRHRHTRNRRLALAELEELAQGPTEGQAAALSRLLRRAALCYFPPADCAGLCGEAWLEFLDRPFADRPFSQGVGRFLLDSPYRQNAEMDGPAVIELCRRWLQHLPGDGARARRNR</sequence>
<dbReference type="EMBL" id="CP010802">
    <property type="protein sequence ID" value="ALC14943.1"/>
    <property type="molecule type" value="Genomic_DNA"/>
</dbReference>
<feature type="transmembrane region" description="Helical" evidence="1">
    <location>
        <begin position="31"/>
        <end position="49"/>
    </location>
</feature>
<keyword evidence="3" id="KW-1185">Reference proteome</keyword>
<evidence type="ECO:0000256" key="1">
    <source>
        <dbReference type="SAM" id="Phobius"/>
    </source>
</evidence>
<keyword evidence="1" id="KW-0812">Transmembrane</keyword>
<dbReference type="NCBIfam" id="TIGR01167">
    <property type="entry name" value="LPXTG_anchor"/>
    <property type="match status" value="1"/>
</dbReference>
<evidence type="ECO:0000313" key="2">
    <source>
        <dbReference type="EMBL" id="ALC14943.1"/>
    </source>
</evidence>
<keyword evidence="1" id="KW-0472">Membrane</keyword>
<dbReference type="InterPro" id="IPR025489">
    <property type="entry name" value="DUF4381"/>
</dbReference>
<dbReference type="RefSeq" id="WP_053549195.1">
    <property type="nucleotide sequence ID" value="NZ_CP010802.1"/>
</dbReference>
<dbReference type="Pfam" id="PF14316">
    <property type="entry name" value="DUF4381"/>
    <property type="match status" value="1"/>
</dbReference>
<dbReference type="KEGG" id="des:DSOUD_0143"/>
<evidence type="ECO:0000313" key="3">
    <source>
        <dbReference type="Proteomes" id="UP000057158"/>
    </source>
</evidence>
<reference evidence="2 3" key="1">
    <citation type="submission" date="2015-07" db="EMBL/GenBank/DDBJ databases">
        <title>Isolation and Genomic Characterization of a Novel Halophilic Metal-Reducing Deltaproteobacterium from the Deep Subsurface.</title>
        <authorList>
            <person name="Badalamenti J.P."/>
            <person name="Summers Z.M."/>
            <person name="Gralnick J.A."/>
            <person name="Bond D.R."/>
        </authorList>
    </citation>
    <scope>NUCLEOTIDE SEQUENCE [LARGE SCALE GENOMIC DNA]</scope>
    <source>
        <strain evidence="2 3">WTL</strain>
    </source>
</reference>
<gene>
    <name evidence="2" type="ORF">DSOUD_0143</name>
</gene>
<keyword evidence="1" id="KW-1133">Transmembrane helix</keyword>